<dbReference type="GO" id="GO:0003677">
    <property type="term" value="F:DNA binding"/>
    <property type="evidence" value="ECO:0007669"/>
    <property type="project" value="InterPro"/>
</dbReference>
<reference evidence="3" key="1">
    <citation type="submission" date="2017-12" db="EMBL/GenBank/DDBJ databases">
        <title>FDA dAtabase for Regulatory Grade micrObial Sequences (FDA-ARGOS): Supporting development and validation of Infectious Disease Dx tests.</title>
        <authorList>
            <person name="Sichtig H."/>
            <person name="Tallon L."/>
            <person name="Sadzewicz L."/>
            <person name="Sengamalay N."/>
            <person name="Nagaraj S."/>
            <person name="Vavikolanu K."/>
            <person name="Aluvathingal J."/>
            <person name="Nadendla S."/>
            <person name="Pirone D.C."/>
            <person name="Hoffman M."/>
            <person name="Muruvanda T."/>
            <person name="Allard M."/>
            <person name="Evans P."/>
        </authorList>
    </citation>
    <scope>NUCLEOTIDE SEQUENCE [LARGE SCALE GENOMIC DNA]</scope>
    <source>
        <strain evidence="3">FDAARGOS_55</strain>
    </source>
</reference>
<dbReference type="AlphaFoldDB" id="A0A2K0J9B2"/>
<dbReference type="InterPro" id="IPR036388">
    <property type="entry name" value="WH-like_DNA-bd_sf"/>
</dbReference>
<feature type="domain" description="HTH rpiR-type" evidence="1">
    <location>
        <begin position="13"/>
        <end position="89"/>
    </location>
</feature>
<dbReference type="EMBL" id="JWSP02000004">
    <property type="protein sequence ID" value="PNO31865.1"/>
    <property type="molecule type" value="Genomic_DNA"/>
</dbReference>
<accession>A0A2K0J9B2</accession>
<organism evidence="2 3">
    <name type="scientific">Salmonella enterica subsp. houtenae serovar 50:g,z51:-</name>
    <dbReference type="NCBI Taxonomy" id="1173947"/>
    <lineage>
        <taxon>Bacteria</taxon>
        <taxon>Pseudomonadati</taxon>
        <taxon>Pseudomonadota</taxon>
        <taxon>Gammaproteobacteria</taxon>
        <taxon>Enterobacterales</taxon>
        <taxon>Enterobacteriaceae</taxon>
        <taxon>Salmonella</taxon>
    </lineage>
</organism>
<dbReference type="Proteomes" id="UP000236163">
    <property type="component" value="Unassembled WGS sequence"/>
</dbReference>
<dbReference type="SUPFAM" id="SSF46689">
    <property type="entry name" value="Homeodomain-like"/>
    <property type="match status" value="1"/>
</dbReference>
<evidence type="ECO:0000259" key="1">
    <source>
        <dbReference type="PROSITE" id="PS51071"/>
    </source>
</evidence>
<protein>
    <submittedName>
        <fullName evidence="2">Transcriptional regulator, RpiR family protein</fullName>
    </submittedName>
</protein>
<dbReference type="PANTHER" id="PTHR30514">
    <property type="entry name" value="GLUCOKINASE"/>
    <property type="match status" value="1"/>
</dbReference>
<dbReference type="InterPro" id="IPR047640">
    <property type="entry name" value="RpiR-like"/>
</dbReference>
<comment type="caution">
    <text evidence="2">The sequence shown here is derived from an EMBL/GenBank/DDBJ whole genome shotgun (WGS) entry which is preliminary data.</text>
</comment>
<name>A0A2K0J9B2_SALHO</name>
<dbReference type="PANTHER" id="PTHR30514:SF1">
    <property type="entry name" value="HTH-TYPE TRANSCRIPTIONAL REGULATOR HEXR-RELATED"/>
    <property type="match status" value="1"/>
</dbReference>
<dbReference type="Gene3D" id="1.10.10.10">
    <property type="entry name" value="Winged helix-like DNA-binding domain superfamily/Winged helix DNA-binding domain"/>
    <property type="match status" value="1"/>
</dbReference>
<dbReference type="InterPro" id="IPR009057">
    <property type="entry name" value="Homeodomain-like_sf"/>
</dbReference>
<gene>
    <name evidence="2" type="ORF">RK55_000700</name>
</gene>
<dbReference type="InterPro" id="IPR000281">
    <property type="entry name" value="HTH_RpiR"/>
</dbReference>
<dbReference type="PROSITE" id="PS51071">
    <property type="entry name" value="HTH_RPIR"/>
    <property type="match status" value="1"/>
</dbReference>
<dbReference type="GO" id="GO:0003700">
    <property type="term" value="F:DNA-binding transcription factor activity"/>
    <property type="evidence" value="ECO:0007669"/>
    <property type="project" value="InterPro"/>
</dbReference>
<evidence type="ECO:0000313" key="3">
    <source>
        <dbReference type="Proteomes" id="UP000236163"/>
    </source>
</evidence>
<evidence type="ECO:0000313" key="2">
    <source>
        <dbReference type="EMBL" id="PNO31865.1"/>
    </source>
</evidence>
<dbReference type="GO" id="GO:0097367">
    <property type="term" value="F:carbohydrate derivative binding"/>
    <property type="evidence" value="ECO:0007669"/>
    <property type="project" value="InterPro"/>
</dbReference>
<proteinExistence type="predicted"/>
<sequence length="248" mass="28455">MKNTSDSIFYSPLYVIVSEYLFYAGKRNVFTTIAKAVIDKIEEFPYVNIEELASHCNTTPSSITKFVRELGYGSFQELKNDTAPYRLTHQGIKGLTEKEVIEEIYKYIPYDACKKMAEVINDSRSVIILSNSFLFNIANVMRESISSSNRKVYLVERSNNELIKTILRQVDCVFILTLTGQWIKSCQYINNISEKSQLCLISGDVPATLNNKPAHTIELNNYPQMLYANYFSHKYIESIVFNIVQSVI</sequence>